<proteinExistence type="predicted"/>
<protein>
    <submittedName>
        <fullName evidence="2">Uncharacterized protein</fullName>
    </submittedName>
</protein>
<dbReference type="Proteomes" id="UP000811545">
    <property type="component" value="Unassembled WGS sequence"/>
</dbReference>
<reference evidence="2 3" key="1">
    <citation type="journal article" date="2021" name="bioRxiv">
        <title>Unique metabolic strategies in Hadean analogues reveal hints for primordial physiology.</title>
        <authorList>
            <person name="Nobu M.K."/>
            <person name="Nakai R."/>
            <person name="Tamazawa S."/>
            <person name="Mori H."/>
            <person name="Toyoda A."/>
            <person name="Ijiri A."/>
            <person name="Suzuki S."/>
            <person name="Kurokawa K."/>
            <person name="Kamagata Y."/>
            <person name="Tamaki H."/>
        </authorList>
    </citation>
    <scope>NUCLEOTIDE SEQUENCE [LARGE SCALE GENOMIC DNA]</scope>
    <source>
        <strain evidence="2">BS525</strain>
    </source>
</reference>
<keyword evidence="1" id="KW-0812">Transmembrane</keyword>
<dbReference type="Pfam" id="PF25665">
    <property type="entry name" value="His1_capsid"/>
    <property type="match status" value="1"/>
</dbReference>
<feature type="transmembrane region" description="Helical" evidence="1">
    <location>
        <begin position="46"/>
        <end position="66"/>
    </location>
</feature>
<comment type="caution">
    <text evidence="2">The sequence shown here is derived from an EMBL/GenBank/DDBJ whole genome shotgun (WGS) entry which is preliminary data.</text>
</comment>
<evidence type="ECO:0000256" key="1">
    <source>
        <dbReference type="SAM" id="Phobius"/>
    </source>
</evidence>
<evidence type="ECO:0000313" key="3">
    <source>
        <dbReference type="Proteomes" id="UP000811545"/>
    </source>
</evidence>
<dbReference type="AlphaFoldDB" id="A0A9E2F788"/>
<keyword evidence="1" id="KW-1133">Transmembrane helix</keyword>
<gene>
    <name evidence="2" type="ORF">DDT42_02027</name>
</gene>
<evidence type="ECO:0000313" key="2">
    <source>
        <dbReference type="EMBL" id="MBT9146145.1"/>
    </source>
</evidence>
<dbReference type="InterPro" id="IPR057867">
    <property type="entry name" value="VP21"/>
</dbReference>
<sequence length="76" mass="8309">MDMSKMITMLVTILVGMILISHLMPVGLDEFYRVNTTRWAAGVTSLWSLIALFVIIGLLLAVLRFANIGVGGDRGD</sequence>
<organism evidence="2 3">
    <name type="scientific">Psychracetigena formicireducens</name>
    <dbReference type="NCBI Taxonomy" id="2986056"/>
    <lineage>
        <taxon>Bacteria</taxon>
        <taxon>Bacillati</taxon>
        <taxon>Candidatus Lithacetigenota</taxon>
        <taxon>Candidatus Psychracetigena</taxon>
    </lineage>
</organism>
<dbReference type="EMBL" id="QLTW01000345">
    <property type="protein sequence ID" value="MBT9146145.1"/>
    <property type="molecule type" value="Genomic_DNA"/>
</dbReference>
<feature type="transmembrane region" description="Helical" evidence="1">
    <location>
        <begin position="7"/>
        <end position="26"/>
    </location>
</feature>
<keyword evidence="1" id="KW-0472">Membrane</keyword>
<accession>A0A9E2F788</accession>
<name>A0A9E2F788_PSYF1</name>